<dbReference type="InterPro" id="IPR029058">
    <property type="entry name" value="AB_hydrolase_fold"/>
</dbReference>
<dbReference type="AlphaFoldDB" id="Q30Y84"/>
<dbReference type="EMBL" id="CP000112">
    <property type="protein sequence ID" value="ABB39362.2"/>
    <property type="molecule type" value="Genomic_DNA"/>
</dbReference>
<reference evidence="2 3" key="1">
    <citation type="journal article" date="2011" name="J. Bacteriol.">
        <title>Complete genome sequence and updated annotation of Desulfovibrio alaskensis G20.</title>
        <authorList>
            <person name="Hauser L.J."/>
            <person name="Land M.L."/>
            <person name="Brown S.D."/>
            <person name="Larimer F."/>
            <person name="Keller K.L."/>
            <person name="Rapp-Giles B.J."/>
            <person name="Price M.N."/>
            <person name="Lin M."/>
            <person name="Bruce D.C."/>
            <person name="Detter J.C."/>
            <person name="Tapia R."/>
            <person name="Han C.S."/>
            <person name="Goodwin L.A."/>
            <person name="Cheng J.F."/>
            <person name="Pitluck S."/>
            <person name="Copeland A."/>
            <person name="Lucas S."/>
            <person name="Nolan M."/>
            <person name="Lapidus A.L."/>
            <person name="Palumbo A.V."/>
            <person name="Wall J.D."/>
        </authorList>
    </citation>
    <scope>NUCLEOTIDE SEQUENCE [LARGE SCALE GENOMIC DNA]</scope>
    <source>
        <strain evidence="3">ATCC BAA 1058 / DSM 17464 / G20</strain>
    </source>
</reference>
<evidence type="ECO:0000313" key="2">
    <source>
        <dbReference type="EMBL" id="ABB39362.2"/>
    </source>
</evidence>
<dbReference type="Proteomes" id="UP000002710">
    <property type="component" value="Chromosome"/>
</dbReference>
<dbReference type="GO" id="GO:0016787">
    <property type="term" value="F:hydrolase activity"/>
    <property type="evidence" value="ECO:0007669"/>
    <property type="project" value="UniProtKB-KW"/>
</dbReference>
<dbReference type="InterPro" id="IPR016986">
    <property type="entry name" value="UCP031982_abhydr"/>
</dbReference>
<dbReference type="Gene3D" id="3.40.50.1820">
    <property type="entry name" value="alpha/beta hydrolase"/>
    <property type="match status" value="1"/>
</dbReference>
<name>Q30Y84_OLEA2</name>
<evidence type="ECO:0000259" key="1">
    <source>
        <dbReference type="Pfam" id="PF01738"/>
    </source>
</evidence>
<dbReference type="PIRSF" id="PIRSF031982">
    <property type="entry name" value="UCP031982_abhydr"/>
    <property type="match status" value="1"/>
</dbReference>
<accession>Q30Y84</accession>
<dbReference type="eggNOG" id="COG4188">
    <property type="taxonomic scope" value="Bacteria"/>
</dbReference>
<dbReference type="STRING" id="207559.Dde_2566"/>
<keyword evidence="3" id="KW-1185">Reference proteome</keyword>
<dbReference type="ESTHER" id="desdg-q30y84">
    <property type="family name" value="UCP031982"/>
</dbReference>
<evidence type="ECO:0000313" key="3">
    <source>
        <dbReference type="Proteomes" id="UP000002710"/>
    </source>
</evidence>
<dbReference type="RefSeq" id="WP_011368412.1">
    <property type="nucleotide sequence ID" value="NC_007519.1"/>
</dbReference>
<keyword evidence="2" id="KW-0378">Hydrolase</keyword>
<protein>
    <submittedName>
        <fullName evidence="2">Dienelactone hydrolase-like protein</fullName>
    </submittedName>
</protein>
<dbReference type="HOGENOM" id="CLU_045366_1_0_7"/>
<dbReference type="Pfam" id="PF01738">
    <property type="entry name" value="DLH"/>
    <property type="match status" value="1"/>
</dbReference>
<feature type="domain" description="Dienelactone hydrolase" evidence="1">
    <location>
        <begin position="52"/>
        <end position="156"/>
    </location>
</feature>
<dbReference type="SUPFAM" id="SSF53474">
    <property type="entry name" value="alpha/beta-Hydrolases"/>
    <property type="match status" value="1"/>
</dbReference>
<dbReference type="KEGG" id="dde:Dde_2566"/>
<dbReference type="InterPro" id="IPR002925">
    <property type="entry name" value="Dienelactn_hydro"/>
</dbReference>
<gene>
    <name evidence="2" type="ordered locus">Dde_2566</name>
</gene>
<organism evidence="2 3">
    <name type="scientific">Oleidesulfovibrio alaskensis (strain ATCC BAA-1058 / DSM 17464 / G20)</name>
    <name type="common">Desulfovibrio alaskensis</name>
    <dbReference type="NCBI Taxonomy" id="207559"/>
    <lineage>
        <taxon>Bacteria</taxon>
        <taxon>Pseudomonadati</taxon>
        <taxon>Thermodesulfobacteriota</taxon>
        <taxon>Desulfovibrionia</taxon>
        <taxon>Desulfovibrionales</taxon>
        <taxon>Desulfovibrionaceae</taxon>
        <taxon>Oleidesulfovibrio</taxon>
    </lineage>
</organism>
<proteinExistence type="predicted"/>
<sequence length="323" mass="35138">MPVMQVGFKLLSAWDAESGERIEVGVWYPSTSTERSAKVGERTLQVARDGVPEAGRFPTILLSHIMAGSALAHHDTARALAQKGFVVIAPTHRHDNQHDTRVLFTARHISDRLAELTTSLDFVRKEKDLGAVIDSRRIGAIGFDTGAAAVLIMAGGIPDPAGYQGYCAGLRAPSPYCSRWAARRLSRLQQELPPLLARQIQVPHIRAAALVAPGYAFLFGKEQLAAISIPVRIISAENDGINAGHAAALREHMRVPPLYSVLEDADSFSLRAPCPPRLEQLDDTMCVDDDDVDREAIHHRLNTDLTGFFLHTLGAPVGTPARN</sequence>